<dbReference type="PANTHER" id="PTHR43591">
    <property type="entry name" value="METHYLTRANSFERASE"/>
    <property type="match status" value="1"/>
</dbReference>
<dbReference type="CDD" id="cd02440">
    <property type="entry name" value="AdoMet_MTases"/>
    <property type="match status" value="1"/>
</dbReference>
<dbReference type="AlphaFoldDB" id="A0A1G2DWF3"/>
<dbReference type="InterPro" id="IPR029063">
    <property type="entry name" value="SAM-dependent_MTases_sf"/>
</dbReference>
<dbReference type="Proteomes" id="UP000178893">
    <property type="component" value="Unassembled WGS sequence"/>
</dbReference>
<organism evidence="1 2">
    <name type="scientific">Candidatus Nealsonbacteria bacterium RBG_13_37_56</name>
    <dbReference type="NCBI Taxonomy" id="1801661"/>
    <lineage>
        <taxon>Bacteria</taxon>
        <taxon>Candidatus Nealsoniibacteriota</taxon>
    </lineage>
</organism>
<comment type="caution">
    <text evidence="1">The sequence shown here is derived from an EMBL/GenBank/DDBJ whole genome shotgun (WGS) entry which is preliminary data.</text>
</comment>
<name>A0A1G2DWF3_9BACT</name>
<dbReference type="SUPFAM" id="SSF53335">
    <property type="entry name" value="S-adenosyl-L-methionine-dependent methyltransferases"/>
    <property type="match status" value="1"/>
</dbReference>
<dbReference type="Pfam" id="PF01209">
    <property type="entry name" value="Ubie_methyltran"/>
    <property type="match status" value="1"/>
</dbReference>
<sequence>MFVANEPIVNIDMENLKRNGIPQKELKKYLPRYILKPTPLYYSRIKNACFFVVRMFLTILVKVFLRPRKISGNLDTIEVKELYDKEARTYDRKHHLTTRGMDLIWRRDCGWFVSVVGRRKIENIRVLDVCTGTGLTIKEMIPILKEWGIEGEFYALDYNERMLDLAKKNINSAHSVISFVKEDAMNMENIASNYFDAVTQMFGIGGVEKPQKVFEEILRVLNPNGQLFLIDMHKPIPEYPEEWPFLLKWFRFPTLEAVVYEKTTIPLVLNRLWGWRDITLCFYFLPLITYQDTKGSCWGFETEYLKQESQRWWFALPLMPIAKIIVKKTEISTEEARIRKIILKSCVEQPIG</sequence>
<evidence type="ECO:0008006" key="3">
    <source>
        <dbReference type="Google" id="ProtNLM"/>
    </source>
</evidence>
<evidence type="ECO:0000313" key="1">
    <source>
        <dbReference type="EMBL" id="OGZ17856.1"/>
    </source>
</evidence>
<accession>A0A1G2DWF3</accession>
<gene>
    <name evidence="1" type="ORF">A2V72_00770</name>
</gene>
<dbReference type="EMBL" id="MHLW01000023">
    <property type="protein sequence ID" value="OGZ17856.1"/>
    <property type="molecule type" value="Genomic_DNA"/>
</dbReference>
<dbReference type="Gene3D" id="3.40.50.150">
    <property type="entry name" value="Vaccinia Virus protein VP39"/>
    <property type="match status" value="1"/>
</dbReference>
<proteinExistence type="predicted"/>
<dbReference type="GO" id="GO:0008168">
    <property type="term" value="F:methyltransferase activity"/>
    <property type="evidence" value="ECO:0007669"/>
    <property type="project" value="TreeGrafter"/>
</dbReference>
<reference evidence="1 2" key="1">
    <citation type="journal article" date="2016" name="Nat. Commun.">
        <title>Thousands of microbial genomes shed light on interconnected biogeochemical processes in an aquifer system.</title>
        <authorList>
            <person name="Anantharaman K."/>
            <person name="Brown C.T."/>
            <person name="Hug L.A."/>
            <person name="Sharon I."/>
            <person name="Castelle C.J."/>
            <person name="Probst A.J."/>
            <person name="Thomas B.C."/>
            <person name="Singh A."/>
            <person name="Wilkins M.J."/>
            <person name="Karaoz U."/>
            <person name="Brodie E.L."/>
            <person name="Williams K.H."/>
            <person name="Hubbard S.S."/>
            <person name="Banfield J.F."/>
        </authorList>
    </citation>
    <scope>NUCLEOTIDE SEQUENCE [LARGE SCALE GENOMIC DNA]</scope>
</reference>
<evidence type="ECO:0000313" key="2">
    <source>
        <dbReference type="Proteomes" id="UP000178893"/>
    </source>
</evidence>
<protein>
    <recommendedName>
        <fullName evidence="3">Methyltransferase domain-containing protein</fullName>
    </recommendedName>
</protein>
<dbReference type="PANTHER" id="PTHR43591:SF24">
    <property type="entry name" value="2-METHOXY-6-POLYPRENYL-1,4-BENZOQUINOL METHYLASE, MITOCHONDRIAL"/>
    <property type="match status" value="1"/>
</dbReference>